<gene>
    <name evidence="1" type="ORF">ALIPUT_01165</name>
</gene>
<dbReference type="HOGENOM" id="CLU_2393358_0_0_10"/>
<evidence type="ECO:0000313" key="2">
    <source>
        <dbReference type="Proteomes" id="UP000005819"/>
    </source>
</evidence>
<name>B0MVN8_9BACT</name>
<reference evidence="1" key="1">
    <citation type="submission" date="2007-10" db="EMBL/GenBank/DDBJ databases">
        <authorList>
            <person name="Fulton L."/>
            <person name="Clifton S."/>
            <person name="Fulton B."/>
            <person name="Xu J."/>
            <person name="Minx P."/>
            <person name="Pepin K.H."/>
            <person name="Johnson M."/>
            <person name="Thiruvilangam P."/>
            <person name="Bhonagiri V."/>
            <person name="Nash W.E."/>
            <person name="Mardis E.R."/>
            <person name="Wilson R.K."/>
        </authorList>
    </citation>
    <scope>NUCLEOTIDE SEQUENCE [LARGE SCALE GENOMIC DNA]</scope>
    <source>
        <strain evidence="1">DSM 17216</strain>
    </source>
</reference>
<comment type="caution">
    <text evidence="1">The sequence shown here is derived from an EMBL/GenBank/DDBJ whole genome shotgun (WGS) entry which is preliminary data.</text>
</comment>
<dbReference type="AlphaFoldDB" id="B0MVN8"/>
<keyword evidence="2" id="KW-1185">Reference proteome</keyword>
<organism evidence="1 2">
    <name type="scientific">Alistipes putredinis DSM 17216</name>
    <dbReference type="NCBI Taxonomy" id="445970"/>
    <lineage>
        <taxon>Bacteria</taxon>
        <taxon>Pseudomonadati</taxon>
        <taxon>Bacteroidota</taxon>
        <taxon>Bacteroidia</taxon>
        <taxon>Bacteroidales</taxon>
        <taxon>Rikenellaceae</taxon>
        <taxon>Alistipes</taxon>
    </lineage>
</organism>
<evidence type="ECO:0000313" key="1">
    <source>
        <dbReference type="EMBL" id="EDS04102.1"/>
    </source>
</evidence>
<proteinExistence type="predicted"/>
<dbReference type="Proteomes" id="UP000005819">
    <property type="component" value="Unassembled WGS sequence"/>
</dbReference>
<sequence>MYYERTHKYHCFPEHPGTRTTLTKISRPIKPTYHQEKTGILHYSGLFASDCKVRKSSCDSISGIPNPFPNRVRKEKLNLSTKKENPYQPIHSI</sequence>
<reference evidence="1" key="2">
    <citation type="submission" date="2013-09" db="EMBL/GenBank/DDBJ databases">
        <title>Draft genome sequence of Alistipes putredinis (DSM 17216).</title>
        <authorList>
            <person name="Sudarsanam P."/>
            <person name="Ley R."/>
            <person name="Guruge J."/>
            <person name="Turnbaugh P.J."/>
            <person name="Mahowald M."/>
            <person name="Liep D."/>
            <person name="Gordon J."/>
        </authorList>
    </citation>
    <scope>NUCLEOTIDE SEQUENCE</scope>
    <source>
        <strain evidence="1">DSM 17216</strain>
    </source>
</reference>
<accession>B0MVN8</accession>
<dbReference type="EMBL" id="ABFK02000017">
    <property type="protein sequence ID" value="EDS04102.1"/>
    <property type="molecule type" value="Genomic_DNA"/>
</dbReference>
<protein>
    <submittedName>
        <fullName evidence="1">Uncharacterized protein</fullName>
    </submittedName>
</protein>